<evidence type="ECO:0000313" key="2">
    <source>
        <dbReference type="EMBL" id="MFC3978570.1"/>
    </source>
</evidence>
<dbReference type="PANTHER" id="PTHR43422:SF3">
    <property type="entry name" value="THIAMINE THIAZOLE SYNTHASE"/>
    <property type="match status" value="1"/>
</dbReference>
<dbReference type="InterPro" id="IPR002938">
    <property type="entry name" value="FAD-bd"/>
</dbReference>
<dbReference type="Gene3D" id="3.50.50.60">
    <property type="entry name" value="FAD/NAD(P)-binding domain"/>
    <property type="match status" value="1"/>
</dbReference>
<evidence type="ECO:0000313" key="3">
    <source>
        <dbReference type="Proteomes" id="UP001595698"/>
    </source>
</evidence>
<protein>
    <submittedName>
        <fullName evidence="2">FAD-dependent oxidoreductase</fullName>
    </submittedName>
</protein>
<comment type="caution">
    <text evidence="2">The sequence shown here is derived from an EMBL/GenBank/DDBJ whole genome shotgun (WGS) entry which is preliminary data.</text>
</comment>
<dbReference type="SUPFAM" id="SSF51905">
    <property type="entry name" value="FAD/NAD(P)-binding domain"/>
    <property type="match status" value="1"/>
</dbReference>
<feature type="domain" description="FAD-binding" evidence="1">
    <location>
        <begin position="10"/>
        <end position="357"/>
    </location>
</feature>
<reference evidence="3" key="1">
    <citation type="journal article" date="2019" name="Int. J. Syst. Evol. Microbiol.">
        <title>The Global Catalogue of Microorganisms (GCM) 10K type strain sequencing project: providing services to taxonomists for standard genome sequencing and annotation.</title>
        <authorList>
            <consortium name="The Broad Institute Genomics Platform"/>
            <consortium name="The Broad Institute Genome Sequencing Center for Infectious Disease"/>
            <person name="Wu L."/>
            <person name="Ma J."/>
        </authorList>
    </citation>
    <scope>NUCLEOTIDE SEQUENCE [LARGE SCALE GENOMIC DNA]</scope>
    <source>
        <strain evidence="3">TBRC 7912</strain>
    </source>
</reference>
<sequence>MIRRAGKHAVVLGAGMGGLLTARALADFYDRVTLVERDDLSGEGPDGPRRGVPQGFHAHALLPRGLRIIEELFPGVTEEMVAAGAVSYEMIVHLRMIMGGHEFARTPTGERGISATRPFLERHVLGRVRALPTVTVRDRSQVTGLMTDDSSGTARVAGVRIATAGRVGADEELPADLVVDVMGRGGRTLAWLETMGFERPEEEVVKVEVSYATWYLRLPEGSMKDRLVLVGTYPGQPKGVALCQVEGDRWLATLGGNAGAPAPADPADFFAWVDEVVPAEVAAAVRAAEPLGEIGLARIPASVRRHYERLTRFPEGLLVAGDALCNFNPIYGQGMSVAALEASAMRECLREGTEGLARRYFTAAAKALDPAWQLSTGADLAARDTGVPMTPQARFMDAYVRRLQRAASHDAEAAVAFTRVTGLLDPPSALMRPSVMWRVLRG</sequence>
<keyword evidence="3" id="KW-1185">Reference proteome</keyword>
<gene>
    <name evidence="2" type="ORF">ACFOYY_00425</name>
</gene>
<dbReference type="RefSeq" id="WP_386186731.1">
    <property type="nucleotide sequence ID" value="NZ_JBHSBC010000001.1"/>
</dbReference>
<dbReference type="Proteomes" id="UP001595698">
    <property type="component" value="Unassembled WGS sequence"/>
</dbReference>
<accession>A0ABV8ESA6</accession>
<proteinExistence type="predicted"/>
<dbReference type="PANTHER" id="PTHR43422">
    <property type="entry name" value="THIAMINE THIAZOLE SYNTHASE"/>
    <property type="match status" value="1"/>
</dbReference>
<dbReference type="EMBL" id="JBHSBC010000001">
    <property type="protein sequence ID" value="MFC3978570.1"/>
    <property type="molecule type" value="Genomic_DNA"/>
</dbReference>
<organism evidence="2 3">
    <name type="scientific">Streptosporangium jomthongense</name>
    <dbReference type="NCBI Taxonomy" id="1193683"/>
    <lineage>
        <taxon>Bacteria</taxon>
        <taxon>Bacillati</taxon>
        <taxon>Actinomycetota</taxon>
        <taxon>Actinomycetes</taxon>
        <taxon>Streptosporangiales</taxon>
        <taxon>Streptosporangiaceae</taxon>
        <taxon>Streptosporangium</taxon>
    </lineage>
</organism>
<dbReference type="InterPro" id="IPR036188">
    <property type="entry name" value="FAD/NAD-bd_sf"/>
</dbReference>
<dbReference type="Pfam" id="PF01494">
    <property type="entry name" value="FAD_binding_3"/>
    <property type="match status" value="1"/>
</dbReference>
<name>A0ABV8ESA6_9ACTN</name>
<evidence type="ECO:0000259" key="1">
    <source>
        <dbReference type="Pfam" id="PF01494"/>
    </source>
</evidence>